<reference evidence="2" key="1">
    <citation type="submission" date="2017-02" db="EMBL/GenBank/DDBJ databases">
        <authorList>
            <person name="Varghese N."/>
            <person name="Submissions S."/>
        </authorList>
    </citation>
    <scope>NUCLEOTIDE SEQUENCE [LARGE SCALE GENOMIC DNA]</scope>
    <source>
        <strain evidence="2">DSM 15739</strain>
    </source>
</reference>
<dbReference type="AlphaFoldDB" id="A0A1T4LHN0"/>
<dbReference type="Proteomes" id="UP000189941">
    <property type="component" value="Unassembled WGS sequence"/>
</dbReference>
<dbReference type="GO" id="GO:0030420">
    <property type="term" value="P:establishment of competence for transformation"/>
    <property type="evidence" value="ECO:0007669"/>
    <property type="project" value="InterPro"/>
</dbReference>
<evidence type="ECO:0008006" key="3">
    <source>
        <dbReference type="Google" id="ProtNLM"/>
    </source>
</evidence>
<gene>
    <name evidence="1" type="ORF">SAMN02746011_01083</name>
</gene>
<accession>A0A1T4LHN0</accession>
<dbReference type="STRING" id="1121925.SAMN02746011_01083"/>
<proteinExistence type="predicted"/>
<evidence type="ECO:0000313" key="2">
    <source>
        <dbReference type="Proteomes" id="UP000189941"/>
    </source>
</evidence>
<dbReference type="InterPro" id="IPR016785">
    <property type="entry name" value="ComGD"/>
</dbReference>
<sequence>MIKIPHCQIANQIENRLFVDQLVAQLNYTQQKALFHNKRYTVTFDQSRQEVRFNDRNLQLPETLYFNQTFIFDYLANGRVNQFRTVTLYTNEGPHVKIVFQLGSGKFVVQTE</sequence>
<evidence type="ECO:0000313" key="1">
    <source>
        <dbReference type="EMBL" id="SJZ54292.1"/>
    </source>
</evidence>
<dbReference type="EMBL" id="FUWO01000008">
    <property type="protein sequence ID" value="SJZ54292.1"/>
    <property type="molecule type" value="Genomic_DNA"/>
</dbReference>
<protein>
    <recommendedName>
        <fullName evidence="3">Competence protein ComGD</fullName>
    </recommendedName>
</protein>
<dbReference type="PIRSF" id="PIRSF021292">
    <property type="entry name" value="Competence_ComGD"/>
    <property type="match status" value="1"/>
</dbReference>
<keyword evidence="2" id="KW-1185">Reference proteome</keyword>
<name>A0A1T4LHN0_9LACT</name>
<organism evidence="1 2">
    <name type="scientific">Globicatella sulfidifaciens DSM 15739</name>
    <dbReference type="NCBI Taxonomy" id="1121925"/>
    <lineage>
        <taxon>Bacteria</taxon>
        <taxon>Bacillati</taxon>
        <taxon>Bacillota</taxon>
        <taxon>Bacilli</taxon>
        <taxon>Lactobacillales</taxon>
        <taxon>Aerococcaceae</taxon>
        <taxon>Globicatella</taxon>
    </lineage>
</organism>